<proteinExistence type="predicted"/>
<dbReference type="AlphaFoldDB" id="A0A0A9GUY4"/>
<reference evidence="1" key="1">
    <citation type="submission" date="2014-09" db="EMBL/GenBank/DDBJ databases">
        <authorList>
            <person name="Magalhaes I.L.F."/>
            <person name="Oliveira U."/>
            <person name="Santos F.R."/>
            <person name="Vidigal T.H.D.A."/>
            <person name="Brescovit A.D."/>
            <person name="Santos A.J."/>
        </authorList>
    </citation>
    <scope>NUCLEOTIDE SEQUENCE</scope>
    <source>
        <tissue evidence="1">Shoot tissue taken approximately 20 cm above the soil surface</tissue>
    </source>
</reference>
<accession>A0A0A9GUY4</accession>
<name>A0A0A9GUY4_ARUDO</name>
<reference evidence="1" key="2">
    <citation type="journal article" date="2015" name="Data Brief">
        <title>Shoot transcriptome of the giant reed, Arundo donax.</title>
        <authorList>
            <person name="Barrero R.A."/>
            <person name="Guerrero F.D."/>
            <person name="Moolhuijzen P."/>
            <person name="Goolsby J.A."/>
            <person name="Tidwell J."/>
            <person name="Bellgard S.E."/>
            <person name="Bellgard M.I."/>
        </authorList>
    </citation>
    <scope>NUCLEOTIDE SEQUENCE</scope>
    <source>
        <tissue evidence="1">Shoot tissue taken approximately 20 cm above the soil surface</tissue>
    </source>
</reference>
<dbReference type="EMBL" id="GBRH01169539">
    <property type="protein sequence ID" value="JAE28357.1"/>
    <property type="molecule type" value="Transcribed_RNA"/>
</dbReference>
<protein>
    <submittedName>
        <fullName evidence="1">Uncharacterized protein</fullName>
    </submittedName>
</protein>
<sequence length="99" mass="10490">MIFEICIYHYTNGKILHPLNFALVSPLTTLVLLSPSSSSSSSTKTMCQSVALRVASTQDVHQMENKTAEMNPTSDLVPAVDADDAVEEPSVCTAGATGC</sequence>
<evidence type="ECO:0000313" key="1">
    <source>
        <dbReference type="EMBL" id="JAE28357.1"/>
    </source>
</evidence>
<organism evidence="1">
    <name type="scientific">Arundo donax</name>
    <name type="common">Giant reed</name>
    <name type="synonym">Donax arundinaceus</name>
    <dbReference type="NCBI Taxonomy" id="35708"/>
    <lineage>
        <taxon>Eukaryota</taxon>
        <taxon>Viridiplantae</taxon>
        <taxon>Streptophyta</taxon>
        <taxon>Embryophyta</taxon>
        <taxon>Tracheophyta</taxon>
        <taxon>Spermatophyta</taxon>
        <taxon>Magnoliopsida</taxon>
        <taxon>Liliopsida</taxon>
        <taxon>Poales</taxon>
        <taxon>Poaceae</taxon>
        <taxon>PACMAD clade</taxon>
        <taxon>Arundinoideae</taxon>
        <taxon>Arundineae</taxon>
        <taxon>Arundo</taxon>
    </lineage>
</organism>